<dbReference type="InterPro" id="IPR003711">
    <property type="entry name" value="CarD-like/TRCF_RID"/>
</dbReference>
<dbReference type="GO" id="GO:0000716">
    <property type="term" value="P:transcription-coupled nucleotide-excision repair, DNA damage recognition"/>
    <property type="evidence" value="ECO:0007669"/>
    <property type="project" value="UniProtKB-UniRule"/>
</dbReference>
<dbReference type="InterPro" id="IPR041471">
    <property type="entry name" value="UvrB_inter"/>
</dbReference>
<name>A0A327L5P4_9BRAD</name>
<dbReference type="InterPro" id="IPR001650">
    <property type="entry name" value="Helicase_C-like"/>
</dbReference>
<protein>
    <recommendedName>
        <fullName evidence="9">Transcription-repair-coupling factor</fullName>
        <shortName evidence="9">TRCF</shortName>
        <ecNumber evidence="9">3.6.4.-</ecNumber>
    </recommendedName>
</protein>
<dbReference type="SMART" id="SM00982">
    <property type="entry name" value="TRCF"/>
    <property type="match status" value="1"/>
</dbReference>
<keyword evidence="6 9" id="KW-0067">ATP-binding</keyword>
<dbReference type="PROSITE" id="PS51194">
    <property type="entry name" value="HELICASE_CTER"/>
    <property type="match status" value="1"/>
</dbReference>
<dbReference type="Pfam" id="PF03461">
    <property type="entry name" value="TRCF"/>
    <property type="match status" value="1"/>
</dbReference>
<dbReference type="SUPFAM" id="SSF141259">
    <property type="entry name" value="CarD-like"/>
    <property type="match status" value="1"/>
</dbReference>
<keyword evidence="4 9" id="KW-0378">Hydrolase</keyword>
<evidence type="ECO:0000313" key="12">
    <source>
        <dbReference type="EMBL" id="RAI45524.1"/>
    </source>
</evidence>
<dbReference type="InterPro" id="IPR014001">
    <property type="entry name" value="Helicase_ATP-bd"/>
</dbReference>
<dbReference type="Pfam" id="PF00271">
    <property type="entry name" value="Helicase_C"/>
    <property type="match status" value="1"/>
</dbReference>
<proteinExistence type="inferred from homology"/>
<keyword evidence="7 9" id="KW-0238">DNA-binding</keyword>
<dbReference type="Gene3D" id="3.90.1150.50">
    <property type="entry name" value="Transcription-repair-coupling factor, D7 domain"/>
    <property type="match status" value="1"/>
</dbReference>
<dbReference type="SUPFAM" id="SSF52540">
    <property type="entry name" value="P-loop containing nucleoside triphosphate hydrolases"/>
    <property type="match status" value="4"/>
</dbReference>
<keyword evidence="13" id="KW-1185">Reference proteome</keyword>
<dbReference type="EMBL" id="NPEX01000013">
    <property type="protein sequence ID" value="RAI45524.1"/>
    <property type="molecule type" value="Genomic_DNA"/>
</dbReference>
<dbReference type="SMART" id="SM00487">
    <property type="entry name" value="DEXDc"/>
    <property type="match status" value="1"/>
</dbReference>
<dbReference type="InterPro" id="IPR004576">
    <property type="entry name" value="Mfd"/>
</dbReference>
<dbReference type="Gene3D" id="2.40.10.170">
    <property type="match status" value="1"/>
</dbReference>
<dbReference type="PANTHER" id="PTHR47964">
    <property type="entry name" value="ATP-DEPENDENT DNA HELICASE HOMOLOG RECG, CHLOROPLASTIC"/>
    <property type="match status" value="1"/>
</dbReference>
<dbReference type="InterPro" id="IPR027417">
    <property type="entry name" value="P-loop_NTPase"/>
</dbReference>
<evidence type="ECO:0000256" key="8">
    <source>
        <dbReference type="ARBA" id="ARBA00023204"/>
    </source>
</evidence>
<dbReference type="Pfam" id="PF17757">
    <property type="entry name" value="UvrB_inter"/>
    <property type="match status" value="1"/>
</dbReference>
<dbReference type="GO" id="GO:0003678">
    <property type="term" value="F:DNA helicase activity"/>
    <property type="evidence" value="ECO:0007669"/>
    <property type="project" value="TreeGrafter"/>
</dbReference>
<reference evidence="12 13" key="1">
    <citation type="submission" date="2017-07" db="EMBL/GenBank/DDBJ databases">
        <title>Draft Genome Sequences of Select Purple Nonsulfur Bacteria.</title>
        <authorList>
            <person name="Lasarre B."/>
            <person name="Mckinlay J.B."/>
        </authorList>
    </citation>
    <scope>NUCLEOTIDE SEQUENCE [LARGE SCALE GENOMIC DNA]</scope>
    <source>
        <strain evidence="12 13">DSM 5909</strain>
    </source>
</reference>
<dbReference type="SUPFAM" id="SSF143517">
    <property type="entry name" value="TRCF domain-like"/>
    <property type="match status" value="1"/>
</dbReference>
<keyword evidence="3 9" id="KW-0227">DNA damage</keyword>
<dbReference type="Pfam" id="PF00270">
    <property type="entry name" value="DEAD"/>
    <property type="match status" value="1"/>
</dbReference>
<dbReference type="SMART" id="SM00490">
    <property type="entry name" value="HELICc"/>
    <property type="match status" value="1"/>
</dbReference>
<comment type="function">
    <text evidence="9">Couples transcription and DNA repair by recognizing RNA polymerase (RNAP) stalled at DNA lesions. Mediates ATP-dependent release of RNAP and its truncated transcript from the DNA, and recruitment of nucleotide excision repair machinery to the damaged site.</text>
</comment>
<gene>
    <name evidence="9" type="primary">mfd</name>
    <name evidence="12" type="ORF">CH341_03375</name>
</gene>
<dbReference type="PANTHER" id="PTHR47964:SF1">
    <property type="entry name" value="ATP-DEPENDENT DNA HELICASE HOMOLOG RECG, CHLOROPLASTIC"/>
    <property type="match status" value="1"/>
</dbReference>
<dbReference type="Proteomes" id="UP000249130">
    <property type="component" value="Unassembled WGS sequence"/>
</dbReference>
<evidence type="ECO:0000256" key="9">
    <source>
        <dbReference type="HAMAP-Rule" id="MF_00969"/>
    </source>
</evidence>
<dbReference type="AlphaFoldDB" id="A0A327L5P4"/>
<dbReference type="Pfam" id="PF02559">
    <property type="entry name" value="CarD_TRCF_RID"/>
    <property type="match status" value="1"/>
</dbReference>
<feature type="domain" description="Helicase ATP-binding" evidence="10">
    <location>
        <begin position="595"/>
        <end position="756"/>
    </location>
</feature>
<dbReference type="GO" id="GO:0005524">
    <property type="term" value="F:ATP binding"/>
    <property type="evidence" value="ECO:0007669"/>
    <property type="project" value="UniProtKB-UniRule"/>
</dbReference>
<dbReference type="InterPro" id="IPR036101">
    <property type="entry name" value="CarD-like/TRCF_RID_sf"/>
</dbReference>
<feature type="domain" description="Helicase C-terminal" evidence="11">
    <location>
        <begin position="772"/>
        <end position="931"/>
    </location>
</feature>
<dbReference type="PROSITE" id="PS51192">
    <property type="entry name" value="HELICASE_ATP_BIND_1"/>
    <property type="match status" value="1"/>
</dbReference>
<keyword evidence="8 9" id="KW-0234">DNA repair</keyword>
<dbReference type="GO" id="GO:0016787">
    <property type="term" value="F:hydrolase activity"/>
    <property type="evidence" value="ECO:0007669"/>
    <property type="project" value="UniProtKB-KW"/>
</dbReference>
<evidence type="ECO:0000259" key="11">
    <source>
        <dbReference type="PROSITE" id="PS51194"/>
    </source>
</evidence>
<evidence type="ECO:0000256" key="5">
    <source>
        <dbReference type="ARBA" id="ARBA00022806"/>
    </source>
</evidence>
<sequence>MRGLLRGSEPAGRSGLVRDHLRACHEPMPARSTSPNPPLRQQAVVSDSPLGAIAELALSRRDDATVVVLLASERRAEMLGAILHAFDPGCGAMVLPRTDVLPYDGIVPSRDIAGRRASVLRRLAQGSRAIVVATSDAVLQRIPPREAWTDAVFPLKVGQPLDLTALREFLERAGYDLDARVDDPGEANLQGQMIDVFPAGAIGPVRIEHEDGRILGLSAYDPLTQRSTGDLAEFVLDVASEGCVGTDEQAAASVFDYVPKALIIADAKADARASTFLQSVRDAYQTRRTLPAGLARDMRPPMPPDQFYLDRAAWQAASKRPDTLVLADVPPAAEQRVPLFAAERSQQRLLREFVAGTAKAGRTLVLTAADAHDRRASESRLRRAGASPVTQVSSWADVLAAPKGAVLSLRADLEAGFVSPVADVTVIAAADLLGSRARHDAPFGIRAAAIQPEVERLQAGDTVLHLARGLGVLTGLETVEAADAAATDMVRLRYADDTDVLLPVQELAAVWRHGGDPESLTLDNADGTTWSRRSARLWSEIGETAQKMVALAAEREARTAPALRPAVAEYERFASGFSFLPTADQSAATEAVLDDLASGRPMDRLVCGDVGFGKTEVALRAAAATVLAGKQVAVVAPTTVLAAQHAETFRRRFAALGIAVGHLSRVARPAEAREVKTKLADGSLRLVVGTHAIAGKGVRFADLGLVVIDEEHRFGVREKGRLRALAEGVHMLTLSATPIPRTLRMATLGLQELSTIATPPARRLPVRSIVRDFDDATVAAALRYERRRGGQSLAVCPRIEDIPSMAERLAGIVPDLAVLTIHGRMAAADIDDALVRFAGGEGDILLATNIIESGLDLPRANTILIWRPDRFGLTQLHQLRGRVGRGARRAFAYFLSDPDQSKTAATEKRLAAIRDASGLGAGFALSARDLDLRGAGALFGEDQAGHIEIAGSELYADLLDRALRQARGETLPDEIIPELHVEIGGRIPPDLVPDADTRLALYARLAKARHEDDLDQIEAEIEDRFGEAPGELLDLLTLARVRLRCRALGLTRIDAGPQAIALTLRPDCRLDAQHASRCGLRRSGERLIADVPTDAGNRLETLMALLDEIAG</sequence>
<evidence type="ECO:0000256" key="4">
    <source>
        <dbReference type="ARBA" id="ARBA00022801"/>
    </source>
</evidence>
<accession>A0A327L5P4</accession>
<keyword evidence="1 9" id="KW-0963">Cytoplasm</keyword>
<dbReference type="SMART" id="SM01058">
    <property type="entry name" value="CarD_TRCF"/>
    <property type="match status" value="1"/>
</dbReference>
<comment type="caution">
    <text evidence="12">The sequence shown here is derived from an EMBL/GenBank/DDBJ whole genome shotgun (WGS) entry which is preliminary data.</text>
</comment>
<dbReference type="GO" id="GO:0003684">
    <property type="term" value="F:damaged DNA binding"/>
    <property type="evidence" value="ECO:0007669"/>
    <property type="project" value="InterPro"/>
</dbReference>
<dbReference type="Gene3D" id="3.40.50.300">
    <property type="entry name" value="P-loop containing nucleotide triphosphate hydrolases"/>
    <property type="match status" value="2"/>
</dbReference>
<dbReference type="EC" id="3.6.4.-" evidence="9"/>
<evidence type="ECO:0000259" key="10">
    <source>
        <dbReference type="PROSITE" id="PS51192"/>
    </source>
</evidence>
<dbReference type="InterPro" id="IPR037235">
    <property type="entry name" value="TRCF-like_C_D7"/>
</dbReference>
<dbReference type="InterPro" id="IPR011545">
    <property type="entry name" value="DEAD/DEAH_box_helicase_dom"/>
</dbReference>
<keyword evidence="2 9" id="KW-0547">Nucleotide-binding</keyword>
<evidence type="ECO:0000256" key="6">
    <source>
        <dbReference type="ARBA" id="ARBA00022840"/>
    </source>
</evidence>
<evidence type="ECO:0000256" key="1">
    <source>
        <dbReference type="ARBA" id="ARBA00022490"/>
    </source>
</evidence>
<comment type="similarity">
    <text evidence="9">In the C-terminal section; belongs to the helicase family. RecG subfamily.</text>
</comment>
<evidence type="ECO:0000256" key="2">
    <source>
        <dbReference type="ARBA" id="ARBA00022741"/>
    </source>
</evidence>
<evidence type="ECO:0000313" key="13">
    <source>
        <dbReference type="Proteomes" id="UP000249130"/>
    </source>
</evidence>
<keyword evidence="5" id="KW-0347">Helicase</keyword>
<organism evidence="12 13">
    <name type="scientific">Rhodoplanes roseus</name>
    <dbReference type="NCBI Taxonomy" id="29409"/>
    <lineage>
        <taxon>Bacteria</taxon>
        <taxon>Pseudomonadati</taxon>
        <taxon>Pseudomonadota</taxon>
        <taxon>Alphaproteobacteria</taxon>
        <taxon>Hyphomicrobiales</taxon>
        <taxon>Nitrobacteraceae</taxon>
        <taxon>Rhodoplanes</taxon>
    </lineage>
</organism>
<dbReference type="GO" id="GO:0006355">
    <property type="term" value="P:regulation of DNA-templated transcription"/>
    <property type="evidence" value="ECO:0007669"/>
    <property type="project" value="UniProtKB-UniRule"/>
</dbReference>
<evidence type="ECO:0000256" key="7">
    <source>
        <dbReference type="ARBA" id="ARBA00023125"/>
    </source>
</evidence>
<dbReference type="HAMAP" id="MF_00969">
    <property type="entry name" value="TRCF"/>
    <property type="match status" value="1"/>
</dbReference>
<dbReference type="InterPro" id="IPR005118">
    <property type="entry name" value="TRCF_C"/>
</dbReference>
<evidence type="ECO:0000256" key="3">
    <source>
        <dbReference type="ARBA" id="ARBA00022763"/>
    </source>
</evidence>
<dbReference type="GO" id="GO:0005737">
    <property type="term" value="C:cytoplasm"/>
    <property type="evidence" value="ECO:0007669"/>
    <property type="project" value="UniProtKB-SubCell"/>
</dbReference>
<comment type="similarity">
    <text evidence="9">In the N-terminal section; belongs to the UvrB family.</text>
</comment>
<dbReference type="CDD" id="cd17991">
    <property type="entry name" value="DEXHc_TRCF"/>
    <property type="match status" value="1"/>
</dbReference>
<dbReference type="Gene3D" id="3.40.50.11180">
    <property type="match status" value="2"/>
</dbReference>
<comment type="subcellular location">
    <subcellularLocation>
        <location evidence="9">Cytoplasm</location>
    </subcellularLocation>
</comment>
<dbReference type="InterPro" id="IPR047112">
    <property type="entry name" value="RecG/Mfd"/>
</dbReference>